<feature type="compositionally biased region" description="Polar residues" evidence="1">
    <location>
        <begin position="9"/>
        <end position="20"/>
    </location>
</feature>
<feature type="region of interest" description="Disordered" evidence="1">
    <location>
        <begin position="1"/>
        <end position="103"/>
    </location>
</feature>
<protein>
    <submittedName>
        <fullName evidence="2">Uncharacterized protein</fullName>
    </submittedName>
</protein>
<evidence type="ECO:0000313" key="3">
    <source>
        <dbReference type="Proteomes" id="UP001211907"/>
    </source>
</evidence>
<dbReference type="EMBL" id="JADGJH010002108">
    <property type="protein sequence ID" value="KAJ3103394.1"/>
    <property type="molecule type" value="Genomic_DNA"/>
</dbReference>
<name>A0AAD5SU43_9FUNG</name>
<dbReference type="AlphaFoldDB" id="A0AAD5SU43"/>
<evidence type="ECO:0000313" key="2">
    <source>
        <dbReference type="EMBL" id="KAJ3103394.1"/>
    </source>
</evidence>
<evidence type="ECO:0000256" key="1">
    <source>
        <dbReference type="SAM" id="MobiDB-lite"/>
    </source>
</evidence>
<feature type="compositionally biased region" description="Polar residues" evidence="1">
    <location>
        <begin position="45"/>
        <end position="58"/>
    </location>
</feature>
<dbReference type="Proteomes" id="UP001211907">
    <property type="component" value="Unassembled WGS sequence"/>
</dbReference>
<proteinExistence type="predicted"/>
<sequence>MGARKQKPIKNQTTSASMNDASDFHSPASVETAVDKVPAARDELSTTTAVAVEINQTSKPEETAKNNRPQSAKKIAAAPSNGSNAPKAQKKGSVSPSRVPLPIRKSKSLGNILTPVAVVSTSPSTLLTKDSKTVAVPKNKANLNVAARTDSGLTKTSIAILTAAVTQSQNQTDMKKFKTSAAKTLTVATNEKKITTLSRKESVTEIKRSSTVDLKKSEATRKLSTKAKPIVIQPAILKSENDRLKKENSELKKKLDLLASEMATLKIGLAKPTESQQQVANVGNNNAEKVIFEKVAINADETSQLSSESAVEEKYDADFELDEDGNEASVKLPEVLEIVEEEEISKAESARPKRGTRGRKKDAVDVVVLEFGGANAVDAVAAEAAEAIEPENFKASRSRRGTKV</sequence>
<feature type="compositionally biased region" description="Polar residues" evidence="1">
    <location>
        <begin position="80"/>
        <end position="96"/>
    </location>
</feature>
<comment type="caution">
    <text evidence="2">The sequence shown here is derived from an EMBL/GenBank/DDBJ whole genome shotgun (WGS) entry which is preliminary data.</text>
</comment>
<feature type="region of interest" description="Disordered" evidence="1">
    <location>
        <begin position="342"/>
        <end position="361"/>
    </location>
</feature>
<accession>A0AAD5SU43</accession>
<keyword evidence="3" id="KW-1185">Reference proteome</keyword>
<reference evidence="2" key="1">
    <citation type="submission" date="2020-05" db="EMBL/GenBank/DDBJ databases">
        <title>Phylogenomic resolution of chytrid fungi.</title>
        <authorList>
            <person name="Stajich J.E."/>
            <person name="Amses K."/>
            <person name="Simmons R."/>
            <person name="Seto K."/>
            <person name="Myers J."/>
            <person name="Bonds A."/>
            <person name="Quandt C.A."/>
            <person name="Barry K."/>
            <person name="Liu P."/>
            <person name="Grigoriev I."/>
            <person name="Longcore J.E."/>
            <person name="James T.Y."/>
        </authorList>
    </citation>
    <scope>NUCLEOTIDE SEQUENCE</scope>
    <source>
        <strain evidence="2">JEL0513</strain>
    </source>
</reference>
<organism evidence="2 3">
    <name type="scientific">Physocladia obscura</name>
    <dbReference type="NCBI Taxonomy" id="109957"/>
    <lineage>
        <taxon>Eukaryota</taxon>
        <taxon>Fungi</taxon>
        <taxon>Fungi incertae sedis</taxon>
        <taxon>Chytridiomycota</taxon>
        <taxon>Chytridiomycota incertae sedis</taxon>
        <taxon>Chytridiomycetes</taxon>
        <taxon>Chytridiales</taxon>
        <taxon>Chytriomycetaceae</taxon>
        <taxon>Physocladia</taxon>
    </lineage>
</organism>
<gene>
    <name evidence="2" type="ORF">HK100_004210</name>
</gene>